<keyword evidence="2" id="KW-1185">Reference proteome</keyword>
<protein>
    <submittedName>
        <fullName evidence="1">Uncharacterized protein</fullName>
    </submittedName>
</protein>
<accession>A0A840NSD3</accession>
<gene>
    <name evidence="1" type="ORF">HNQ69_000412</name>
</gene>
<evidence type="ECO:0000313" key="1">
    <source>
        <dbReference type="EMBL" id="MBB5073308.1"/>
    </source>
</evidence>
<reference evidence="1 2" key="1">
    <citation type="submission" date="2020-08" db="EMBL/GenBank/DDBJ databases">
        <title>Genomic Encyclopedia of Type Strains, Phase IV (KMG-IV): sequencing the most valuable type-strain genomes for metagenomic binning, comparative biology and taxonomic classification.</title>
        <authorList>
            <person name="Goeker M."/>
        </authorList>
    </citation>
    <scope>NUCLEOTIDE SEQUENCE [LARGE SCALE GENOMIC DNA]</scope>
    <source>
        <strain evidence="1 2">DSM 28538</strain>
    </source>
</reference>
<dbReference type="AlphaFoldDB" id="A0A840NSD3"/>
<organism evidence="1 2">
    <name type="scientific">Bartonella callosciuri</name>
    <dbReference type="NCBI Taxonomy" id="686223"/>
    <lineage>
        <taxon>Bacteria</taxon>
        <taxon>Pseudomonadati</taxon>
        <taxon>Pseudomonadota</taxon>
        <taxon>Alphaproteobacteria</taxon>
        <taxon>Hyphomicrobiales</taxon>
        <taxon>Bartonellaceae</taxon>
        <taxon>Bartonella</taxon>
    </lineage>
</organism>
<proteinExistence type="predicted"/>
<dbReference type="Proteomes" id="UP000561417">
    <property type="component" value="Unassembled WGS sequence"/>
</dbReference>
<evidence type="ECO:0000313" key="2">
    <source>
        <dbReference type="Proteomes" id="UP000561417"/>
    </source>
</evidence>
<dbReference type="EMBL" id="JACHIM010000001">
    <property type="protein sequence ID" value="MBB5073308.1"/>
    <property type="molecule type" value="Genomic_DNA"/>
</dbReference>
<comment type="caution">
    <text evidence="1">The sequence shown here is derived from an EMBL/GenBank/DDBJ whole genome shotgun (WGS) entry which is preliminary data.</text>
</comment>
<name>A0A840NSD3_9HYPH</name>
<sequence length="34" mass="3663">MCVREKQKIAKPMVIAANAAPAALLRLIRLAITS</sequence>